<evidence type="ECO:0000256" key="1">
    <source>
        <dbReference type="ARBA" id="ARBA00001954"/>
    </source>
</evidence>
<accession>A0ABM1TFA2</accession>
<evidence type="ECO:0000313" key="4">
    <source>
        <dbReference type="Proteomes" id="UP000694941"/>
    </source>
</evidence>
<protein>
    <submittedName>
        <fullName evidence="5">DNA oxidative demethylase ALKBH2-like isoform X1</fullName>
    </submittedName>
</protein>
<dbReference type="GeneID" id="106470253"/>
<dbReference type="PANTHER" id="PTHR31573:SF1">
    <property type="entry name" value="DNA OXIDATIVE DEMETHYLASE ALKBH2"/>
    <property type="match status" value="1"/>
</dbReference>
<dbReference type="RefSeq" id="XP_022254558.1">
    <property type="nucleotide sequence ID" value="XM_022398850.1"/>
</dbReference>
<keyword evidence="4" id="KW-1185">Reference proteome</keyword>
<dbReference type="InterPro" id="IPR005123">
    <property type="entry name" value="Oxoglu/Fe-dep_dioxygenase_dom"/>
</dbReference>
<feature type="domain" description="Fe2OG dioxygenase" evidence="3">
    <location>
        <begin position="211"/>
        <end position="316"/>
    </location>
</feature>
<feature type="region of interest" description="Disordered" evidence="2">
    <location>
        <begin position="69"/>
        <end position="94"/>
    </location>
</feature>
<dbReference type="PROSITE" id="PS51471">
    <property type="entry name" value="FE2OG_OXY"/>
    <property type="match status" value="1"/>
</dbReference>
<reference evidence="5" key="1">
    <citation type="submission" date="2025-08" db="UniProtKB">
        <authorList>
            <consortium name="RefSeq"/>
        </authorList>
    </citation>
    <scope>IDENTIFICATION</scope>
    <source>
        <tissue evidence="5">Muscle</tissue>
    </source>
</reference>
<dbReference type="Gene3D" id="2.60.120.590">
    <property type="entry name" value="Alpha-ketoglutarate-dependent dioxygenase AlkB-like"/>
    <property type="match status" value="1"/>
</dbReference>
<sequence length="318" mass="36464">MCQINLLYTTSELSLSIIKLTCKRGPQKNTLDLILAKLNKDQLKRKEQSDQLFNNFAKKIKFNQSPVRETVPNTSNLHGTSEKSSTGKSNSAQSTDNKCLLDLVAAKTDNLAALKWKKISNENLNLDYTVLFPHSLACQVFNRLEDEVQYFSGDLLKVQIFGKWHTIPRKQVSYGDPGLSYKFSGNSIPALPWTPLMLELRDVVTKLTDHTYNFVLINRYKDGNDHMGEHRDDEKDLDPNSPIISLSFGQPRDFIFRHKDARGKNALKKIEPVKLVLENGSLLVMKPPTNNFWYHSLPIRKRAMQTRINLTFRKMIVK</sequence>
<dbReference type="SUPFAM" id="SSF51197">
    <property type="entry name" value="Clavaminate synthase-like"/>
    <property type="match status" value="1"/>
</dbReference>
<evidence type="ECO:0000256" key="2">
    <source>
        <dbReference type="SAM" id="MobiDB-lite"/>
    </source>
</evidence>
<organism evidence="4 5">
    <name type="scientific">Limulus polyphemus</name>
    <name type="common">Atlantic horseshoe crab</name>
    <dbReference type="NCBI Taxonomy" id="6850"/>
    <lineage>
        <taxon>Eukaryota</taxon>
        <taxon>Metazoa</taxon>
        <taxon>Ecdysozoa</taxon>
        <taxon>Arthropoda</taxon>
        <taxon>Chelicerata</taxon>
        <taxon>Merostomata</taxon>
        <taxon>Xiphosura</taxon>
        <taxon>Limulidae</taxon>
        <taxon>Limulus</taxon>
    </lineage>
</organism>
<comment type="cofactor">
    <cofactor evidence="1">
        <name>Fe(2+)</name>
        <dbReference type="ChEBI" id="CHEBI:29033"/>
    </cofactor>
</comment>
<evidence type="ECO:0000313" key="5">
    <source>
        <dbReference type="RefSeq" id="XP_022254558.1"/>
    </source>
</evidence>
<dbReference type="InterPro" id="IPR037151">
    <property type="entry name" value="AlkB-like_sf"/>
</dbReference>
<name>A0ABM1TFA2_LIMPO</name>
<dbReference type="Pfam" id="PF13532">
    <property type="entry name" value="2OG-FeII_Oxy_2"/>
    <property type="match status" value="1"/>
</dbReference>
<dbReference type="PANTHER" id="PTHR31573">
    <property type="entry name" value="ALPHA-KETOGLUTARATE-DEPENDENT DIOXYGENASE ALKB HOMOLOG 2"/>
    <property type="match status" value="1"/>
</dbReference>
<dbReference type="Proteomes" id="UP000694941">
    <property type="component" value="Unplaced"/>
</dbReference>
<proteinExistence type="predicted"/>
<gene>
    <name evidence="5" type="primary">LOC106470253</name>
</gene>
<dbReference type="InterPro" id="IPR027450">
    <property type="entry name" value="AlkB-like"/>
</dbReference>
<dbReference type="InterPro" id="IPR032852">
    <property type="entry name" value="ALKBH2"/>
</dbReference>
<evidence type="ECO:0000259" key="3">
    <source>
        <dbReference type="PROSITE" id="PS51471"/>
    </source>
</evidence>